<protein>
    <submittedName>
        <fullName evidence="2">Uncharacterized protein</fullName>
    </submittedName>
</protein>
<dbReference type="Proteomes" id="UP000015453">
    <property type="component" value="Unassembled WGS sequence"/>
</dbReference>
<evidence type="ECO:0000256" key="1">
    <source>
        <dbReference type="SAM" id="MobiDB-lite"/>
    </source>
</evidence>
<organism evidence="2 3">
    <name type="scientific">Genlisea aurea</name>
    <dbReference type="NCBI Taxonomy" id="192259"/>
    <lineage>
        <taxon>Eukaryota</taxon>
        <taxon>Viridiplantae</taxon>
        <taxon>Streptophyta</taxon>
        <taxon>Embryophyta</taxon>
        <taxon>Tracheophyta</taxon>
        <taxon>Spermatophyta</taxon>
        <taxon>Magnoliopsida</taxon>
        <taxon>eudicotyledons</taxon>
        <taxon>Gunneridae</taxon>
        <taxon>Pentapetalae</taxon>
        <taxon>asterids</taxon>
        <taxon>lamiids</taxon>
        <taxon>Lamiales</taxon>
        <taxon>Lentibulariaceae</taxon>
        <taxon>Genlisea</taxon>
    </lineage>
</organism>
<dbReference type="OrthoDB" id="1926132at2759"/>
<name>S8DRW6_9LAMI</name>
<feature type="non-terminal residue" evidence="2">
    <location>
        <position position="1"/>
    </location>
</feature>
<dbReference type="EMBL" id="AUSU01006061">
    <property type="protein sequence ID" value="EPS62552.1"/>
    <property type="molecule type" value="Genomic_DNA"/>
</dbReference>
<keyword evidence="3" id="KW-1185">Reference proteome</keyword>
<feature type="compositionally biased region" description="Low complexity" evidence="1">
    <location>
        <begin position="30"/>
        <end position="42"/>
    </location>
</feature>
<proteinExistence type="predicted"/>
<evidence type="ECO:0000313" key="2">
    <source>
        <dbReference type="EMBL" id="EPS62552.1"/>
    </source>
</evidence>
<reference evidence="2 3" key="1">
    <citation type="journal article" date="2013" name="BMC Genomics">
        <title>The miniature genome of a carnivorous plant Genlisea aurea contains a low number of genes and short non-coding sequences.</title>
        <authorList>
            <person name="Leushkin E.V."/>
            <person name="Sutormin R.A."/>
            <person name="Nabieva E.R."/>
            <person name="Penin A.A."/>
            <person name="Kondrashov A.S."/>
            <person name="Logacheva M.D."/>
        </authorList>
    </citation>
    <scope>NUCLEOTIDE SEQUENCE [LARGE SCALE GENOMIC DNA]</scope>
</reference>
<dbReference type="AlphaFoldDB" id="S8DRW6"/>
<feature type="non-terminal residue" evidence="2">
    <location>
        <position position="89"/>
    </location>
</feature>
<accession>S8DRW6</accession>
<comment type="caution">
    <text evidence="2">The sequence shown here is derived from an EMBL/GenBank/DDBJ whole genome shotgun (WGS) entry which is preliminary data.</text>
</comment>
<evidence type="ECO:0000313" key="3">
    <source>
        <dbReference type="Proteomes" id="UP000015453"/>
    </source>
</evidence>
<sequence>SSMKLSKSILSPGRAAVRDGAAAAAQASLSSSLSRRLRSNGSVKGSQTSPFLAVTGKKRGCSFENPEPSSPKVTCIGQVRVKTKKKKKK</sequence>
<dbReference type="PANTHER" id="PTHR33448:SF4">
    <property type="entry name" value="CHLOROPLAST PROTEIN HCF243"/>
    <property type="match status" value="1"/>
</dbReference>
<feature type="region of interest" description="Disordered" evidence="1">
    <location>
        <begin position="30"/>
        <end position="49"/>
    </location>
</feature>
<dbReference type="PANTHER" id="PTHR33448">
    <property type="entry name" value="CHLOROPLAST PROTEIN HCF243-RELATED"/>
    <property type="match status" value="1"/>
</dbReference>
<gene>
    <name evidence="2" type="ORF">M569_12237</name>
</gene>